<keyword evidence="4" id="KW-1185">Reference proteome</keyword>
<evidence type="ECO:0000313" key="4">
    <source>
        <dbReference type="Proteomes" id="UP000018466"/>
    </source>
</evidence>
<name>A0AA36Y6P4_9FIRM</name>
<dbReference type="PANTHER" id="PTHR43542:SF1">
    <property type="entry name" value="METHYLTRANSFERASE"/>
    <property type="match status" value="1"/>
</dbReference>
<dbReference type="GO" id="GO:0003676">
    <property type="term" value="F:nucleic acid binding"/>
    <property type="evidence" value="ECO:0007669"/>
    <property type="project" value="InterPro"/>
</dbReference>
<dbReference type="InterPro" id="IPR029063">
    <property type="entry name" value="SAM-dependent_MTases_sf"/>
</dbReference>
<proteinExistence type="predicted"/>
<dbReference type="PROSITE" id="PS00092">
    <property type="entry name" value="N6_MTASE"/>
    <property type="match status" value="1"/>
</dbReference>
<reference evidence="3 4" key="1">
    <citation type="submission" date="2011-10" db="EMBL/GenBank/DDBJ databases">
        <title>The Genome Sequence of Lachnospiraceae bacterium ACC2.</title>
        <authorList>
            <consortium name="The Broad Institute Genome Sequencing Platform"/>
            <person name="Earl A."/>
            <person name="Ward D."/>
            <person name="Feldgarden M."/>
            <person name="Gevers D."/>
            <person name="Sizova M."/>
            <person name="Hazen A."/>
            <person name="Epstein S."/>
            <person name="Young S.K."/>
            <person name="Zeng Q."/>
            <person name="Gargeya S."/>
            <person name="Fitzgerald M."/>
            <person name="Haas B."/>
            <person name="Abouelleil A."/>
            <person name="Alvarado L."/>
            <person name="Arachchi H.M."/>
            <person name="Berlin A."/>
            <person name="Brown A."/>
            <person name="Chapman S.B."/>
            <person name="Chen Z."/>
            <person name="Dunbar C."/>
            <person name="Freedman E."/>
            <person name="Gearin G."/>
            <person name="Goldberg J."/>
            <person name="Griggs A."/>
            <person name="Gujja S."/>
            <person name="Heiman D."/>
            <person name="Howarth C."/>
            <person name="Larson L."/>
            <person name="Lui A."/>
            <person name="MacDonald P.J.P."/>
            <person name="Montmayeur A."/>
            <person name="Murphy C."/>
            <person name="Neiman D."/>
            <person name="Pearson M."/>
            <person name="Priest M."/>
            <person name="Roberts A."/>
            <person name="Saif S."/>
            <person name="Shea T."/>
            <person name="Shenoy N."/>
            <person name="Sisk P."/>
            <person name="Stolte C."/>
            <person name="Sykes S."/>
            <person name="Wortman J."/>
            <person name="Nusbaum C."/>
            <person name="Birren B."/>
        </authorList>
    </citation>
    <scope>NUCLEOTIDE SEQUENCE [LARGE SCALE GENOMIC DNA]</scope>
    <source>
        <strain evidence="3 4">ACC2</strain>
    </source>
</reference>
<dbReference type="InterPro" id="IPR004398">
    <property type="entry name" value="RNA_MeTrfase_RsmD"/>
</dbReference>
<keyword evidence="2" id="KW-0808">Transferase</keyword>
<dbReference type="RefSeq" id="WP_009532116.1">
    <property type="nucleotide sequence ID" value="NZ_JH590861.1"/>
</dbReference>
<evidence type="ECO:0000256" key="2">
    <source>
        <dbReference type="ARBA" id="ARBA00022679"/>
    </source>
</evidence>
<evidence type="ECO:0000256" key="1">
    <source>
        <dbReference type="ARBA" id="ARBA00022603"/>
    </source>
</evidence>
<dbReference type="NCBIfam" id="TIGR00095">
    <property type="entry name" value="16S rRNA (guanine(966)-N(2))-methyltransferase RsmD"/>
    <property type="match status" value="1"/>
</dbReference>
<dbReference type="CDD" id="cd02440">
    <property type="entry name" value="AdoMet_MTases"/>
    <property type="match status" value="1"/>
</dbReference>
<dbReference type="GeneID" id="86940077"/>
<dbReference type="GO" id="GO:0031167">
    <property type="term" value="P:rRNA methylation"/>
    <property type="evidence" value="ECO:0007669"/>
    <property type="project" value="InterPro"/>
</dbReference>
<organism evidence="3 4">
    <name type="scientific">Stomatobaculum longum</name>
    <dbReference type="NCBI Taxonomy" id="796942"/>
    <lineage>
        <taxon>Bacteria</taxon>
        <taxon>Bacillati</taxon>
        <taxon>Bacillota</taxon>
        <taxon>Clostridia</taxon>
        <taxon>Lachnospirales</taxon>
        <taxon>Lachnospiraceae</taxon>
        <taxon>Stomatobaculum</taxon>
    </lineage>
</organism>
<dbReference type="PIRSF" id="PIRSF004553">
    <property type="entry name" value="CHP00095"/>
    <property type="match status" value="1"/>
</dbReference>
<dbReference type="Proteomes" id="UP000018466">
    <property type="component" value="Unassembled WGS sequence"/>
</dbReference>
<dbReference type="GO" id="GO:0008168">
    <property type="term" value="F:methyltransferase activity"/>
    <property type="evidence" value="ECO:0007669"/>
    <property type="project" value="UniProtKB-KW"/>
</dbReference>
<dbReference type="EMBL" id="AGEL01000003">
    <property type="protein sequence ID" value="EHO18097.1"/>
    <property type="molecule type" value="Genomic_DNA"/>
</dbReference>
<keyword evidence="1 3" id="KW-0489">Methyltransferase</keyword>
<comment type="caution">
    <text evidence="3">The sequence shown here is derived from an EMBL/GenBank/DDBJ whole genome shotgun (WGS) entry which is preliminary data.</text>
</comment>
<dbReference type="AlphaFoldDB" id="A0AA36Y6P4"/>
<dbReference type="SUPFAM" id="SSF53335">
    <property type="entry name" value="S-adenosyl-L-methionine-dependent methyltransferases"/>
    <property type="match status" value="1"/>
</dbReference>
<dbReference type="Gene3D" id="3.40.50.150">
    <property type="entry name" value="Vaccinia Virus protein VP39"/>
    <property type="match status" value="1"/>
</dbReference>
<sequence length="189" mass="20904">MRVIAGNARRLLLKTLPGDETRPTTDRIKETLFNMLQAEIPGSRFLDLFGGSGGIAIEALSRGASAAVIVEKNPKAARIIRENLEHTHLDDRAELLTIDASAAITRLAGRESAAFDLIFLDPPYGLGLEDRALAQLLSTALLQADTLLIVETDIEADPTRFETLGYSVLKVKEYKTNQHIFLQRRYDET</sequence>
<protein>
    <submittedName>
        <fullName evidence="3">RsmD family RNA methyltransferase</fullName>
    </submittedName>
</protein>
<gene>
    <name evidence="3" type="ORF">HMPREF9623_00281</name>
</gene>
<dbReference type="InterPro" id="IPR002052">
    <property type="entry name" value="DNA_methylase_N6_adenine_CS"/>
</dbReference>
<dbReference type="Pfam" id="PF03602">
    <property type="entry name" value="Cons_hypoth95"/>
    <property type="match status" value="1"/>
</dbReference>
<accession>A0AA36Y6P4</accession>
<evidence type="ECO:0000313" key="3">
    <source>
        <dbReference type="EMBL" id="EHO18097.1"/>
    </source>
</evidence>
<dbReference type="PANTHER" id="PTHR43542">
    <property type="entry name" value="METHYLTRANSFERASE"/>
    <property type="match status" value="1"/>
</dbReference>